<dbReference type="InterPro" id="IPR014729">
    <property type="entry name" value="Rossmann-like_a/b/a_fold"/>
</dbReference>
<dbReference type="SUPFAM" id="SSF52402">
    <property type="entry name" value="Adenine nucleotide alpha hydrolases-like"/>
    <property type="match status" value="1"/>
</dbReference>
<evidence type="ECO:0008006" key="3">
    <source>
        <dbReference type="Google" id="ProtNLM"/>
    </source>
</evidence>
<dbReference type="AlphaFoldDB" id="A0A2K4ZEK6"/>
<keyword evidence="2" id="KW-1185">Reference proteome</keyword>
<dbReference type="InterPro" id="IPR020022">
    <property type="entry name" value="N-acetyl_sugar_amidoTrfase"/>
</dbReference>
<sequence>MKLNKIRRCTRCIMDDSSDKTIQFDQNGHCNYCSTAFKQIGKVYFPGKEGEEKLERLLQQVKISGKGKKYDCIMGISGGLDSSYLAYLGHKWGLRVLAVHIDDGFDTEISKANLAKLIKATRFDYEVVKPDAVQFNALTKAYMKAGVPNIAIPQDNVLFAFLYEKMKEYKIRYFLAGGNFALECILQKGNTYKANDVVNIKDINRRFGSQPINKLRFISTIKREVDSRIFNIKTVRPLNLIDYNRDRAFKELYDFCQFEYYGRKHLENILTAFIQLYWFPKKFGVDKRTSHLSSMIVSGQMTREEALSELGEPLYDEKKMAEYISFVKEKLELDDKEFNKIMLAPVHMHQEYKVEDSSVLYQIFRSIHKIVDR</sequence>
<dbReference type="EMBL" id="OFSM01000007">
    <property type="protein sequence ID" value="SOY28888.1"/>
    <property type="molecule type" value="Genomic_DNA"/>
</dbReference>
<dbReference type="Proteomes" id="UP000236311">
    <property type="component" value="Unassembled WGS sequence"/>
</dbReference>
<organism evidence="1 2">
    <name type="scientific">Acetatifactor muris</name>
    <dbReference type="NCBI Taxonomy" id="879566"/>
    <lineage>
        <taxon>Bacteria</taxon>
        <taxon>Bacillati</taxon>
        <taxon>Bacillota</taxon>
        <taxon>Clostridia</taxon>
        <taxon>Lachnospirales</taxon>
        <taxon>Lachnospiraceae</taxon>
        <taxon>Acetatifactor</taxon>
    </lineage>
</organism>
<accession>A0A2K4ZEK6</accession>
<reference evidence="1 2" key="1">
    <citation type="submission" date="2018-01" db="EMBL/GenBank/DDBJ databases">
        <authorList>
            <person name="Gaut B.S."/>
            <person name="Morton B.R."/>
            <person name="Clegg M.T."/>
            <person name="Duvall M.R."/>
        </authorList>
    </citation>
    <scope>NUCLEOTIDE SEQUENCE [LARGE SCALE GENOMIC DNA]</scope>
    <source>
        <strain evidence="1">GP69</strain>
    </source>
</reference>
<dbReference type="NCBIfam" id="TIGR03573">
    <property type="entry name" value="WbuX"/>
    <property type="match status" value="1"/>
</dbReference>
<protein>
    <recommendedName>
        <fullName evidence="3">N-acetyl sugar amidotransferase</fullName>
    </recommendedName>
</protein>
<name>A0A2K4ZEK6_9FIRM</name>
<gene>
    <name evidence="1" type="ORF">AMURIS_01602</name>
</gene>
<evidence type="ECO:0000313" key="2">
    <source>
        <dbReference type="Proteomes" id="UP000236311"/>
    </source>
</evidence>
<dbReference type="Gene3D" id="3.40.50.620">
    <property type="entry name" value="HUPs"/>
    <property type="match status" value="1"/>
</dbReference>
<evidence type="ECO:0000313" key="1">
    <source>
        <dbReference type="EMBL" id="SOY28888.1"/>
    </source>
</evidence>
<proteinExistence type="predicted"/>